<name>A0A813USA9_9BILA</name>
<gene>
    <name evidence="1" type="ORF">OXX778_LOCUS7997</name>
</gene>
<sequence>MYQISKSNLNFDFESNNLIGKQFEIKYLIIDLSSKEAFSRKYSLNNPSVLNESSNNSYVKDVEYTLVKRNIKEWLDEQNNDLKKFLKNLNSACSSNSACYLLPLNFEILKKLNSLDYLTYYSRINSFRLKTVNLLFNKHKTDDMNYGEDPFVLRTDLIRALREFHGEEINTLQANNMLDFLGLNKTKEVKILDRKTGDLKPETVFIFDNFNLKQFRGLMVFSERYFIKSLKILQSAEFIPKNILEYLDFRYLLSKLDSMNIDQNLKDLLKFISETN</sequence>
<dbReference type="PANTHER" id="PTHR36696:SF1">
    <property type="entry name" value="EF-HAND DOMAIN-CONTAINING PROTEIN"/>
    <property type="match status" value="1"/>
</dbReference>
<protein>
    <submittedName>
        <fullName evidence="1">Uncharacterized protein</fullName>
    </submittedName>
</protein>
<evidence type="ECO:0000313" key="1">
    <source>
        <dbReference type="EMBL" id="CAF0831654.1"/>
    </source>
</evidence>
<dbReference type="EMBL" id="CAJNOC010001066">
    <property type="protein sequence ID" value="CAF0831654.1"/>
    <property type="molecule type" value="Genomic_DNA"/>
</dbReference>
<dbReference type="AlphaFoldDB" id="A0A813USA9"/>
<dbReference type="PANTHER" id="PTHR36696">
    <property type="entry name" value="AGAP012002-PA"/>
    <property type="match status" value="1"/>
</dbReference>
<evidence type="ECO:0000313" key="2">
    <source>
        <dbReference type="Proteomes" id="UP000663879"/>
    </source>
</evidence>
<dbReference type="OrthoDB" id="10567032at2759"/>
<accession>A0A813USA9</accession>
<keyword evidence="2" id="KW-1185">Reference proteome</keyword>
<dbReference type="Proteomes" id="UP000663879">
    <property type="component" value="Unassembled WGS sequence"/>
</dbReference>
<reference evidence="1" key="1">
    <citation type="submission" date="2021-02" db="EMBL/GenBank/DDBJ databases">
        <authorList>
            <person name="Nowell W R."/>
        </authorList>
    </citation>
    <scope>NUCLEOTIDE SEQUENCE</scope>
    <source>
        <strain evidence="1">Ploen Becks lab</strain>
    </source>
</reference>
<comment type="caution">
    <text evidence="1">The sequence shown here is derived from an EMBL/GenBank/DDBJ whole genome shotgun (WGS) entry which is preliminary data.</text>
</comment>
<organism evidence="1 2">
    <name type="scientific">Brachionus calyciflorus</name>
    <dbReference type="NCBI Taxonomy" id="104777"/>
    <lineage>
        <taxon>Eukaryota</taxon>
        <taxon>Metazoa</taxon>
        <taxon>Spiralia</taxon>
        <taxon>Gnathifera</taxon>
        <taxon>Rotifera</taxon>
        <taxon>Eurotatoria</taxon>
        <taxon>Monogononta</taxon>
        <taxon>Pseudotrocha</taxon>
        <taxon>Ploima</taxon>
        <taxon>Brachionidae</taxon>
        <taxon>Brachionus</taxon>
    </lineage>
</organism>
<proteinExistence type="predicted"/>